<dbReference type="PANTHER" id="PTHR31740">
    <property type="entry name" value="CENTROMERE PROTEIN L"/>
    <property type="match status" value="1"/>
</dbReference>
<evidence type="ECO:0000256" key="6">
    <source>
        <dbReference type="ARBA" id="ARBA00023328"/>
    </source>
</evidence>
<keyword evidence="9" id="KW-1185">Reference proteome</keyword>
<dbReference type="Pfam" id="PF13092">
    <property type="entry name" value="CENP-L"/>
    <property type="match status" value="1"/>
</dbReference>
<keyword evidence="4" id="KW-0158">Chromosome</keyword>
<dbReference type="InterPro" id="IPR025204">
    <property type="entry name" value="CENP-L"/>
</dbReference>
<dbReference type="GO" id="GO:0000775">
    <property type="term" value="C:chromosome, centromeric region"/>
    <property type="evidence" value="ECO:0007669"/>
    <property type="project" value="UniProtKB-SubCell"/>
</dbReference>
<proteinExistence type="inferred from homology"/>
<evidence type="ECO:0000313" key="8">
    <source>
        <dbReference type="EMBL" id="KAK4202327.1"/>
    </source>
</evidence>
<reference evidence="8" key="2">
    <citation type="submission" date="2023-05" db="EMBL/GenBank/DDBJ databases">
        <authorList>
            <consortium name="Lawrence Berkeley National Laboratory"/>
            <person name="Steindorff A."/>
            <person name="Hensen N."/>
            <person name="Bonometti L."/>
            <person name="Westerberg I."/>
            <person name="Brannstrom I.O."/>
            <person name="Guillou S."/>
            <person name="Cros-Aarteil S."/>
            <person name="Calhoun S."/>
            <person name="Haridas S."/>
            <person name="Kuo A."/>
            <person name="Mondo S."/>
            <person name="Pangilinan J."/>
            <person name="Riley R."/>
            <person name="Labutti K."/>
            <person name="Andreopoulos B."/>
            <person name="Lipzen A."/>
            <person name="Chen C."/>
            <person name="Yanf M."/>
            <person name="Daum C."/>
            <person name="Ng V."/>
            <person name="Clum A."/>
            <person name="Ohm R."/>
            <person name="Martin F."/>
            <person name="Silar P."/>
            <person name="Natvig D."/>
            <person name="Lalanne C."/>
            <person name="Gautier V."/>
            <person name="Ament-Velasquez S.L."/>
            <person name="Kruys A."/>
            <person name="Hutchinson M.I."/>
            <person name="Powell A.J."/>
            <person name="Barry K."/>
            <person name="Miller A.N."/>
            <person name="Grigoriev I.V."/>
            <person name="Debuchy R."/>
            <person name="Gladieux P."/>
            <person name="Thoren M.H."/>
            <person name="Johannesson H."/>
        </authorList>
    </citation>
    <scope>NUCLEOTIDE SEQUENCE</scope>
    <source>
        <strain evidence="8">CBS 315.58</strain>
    </source>
</reference>
<evidence type="ECO:0000256" key="7">
    <source>
        <dbReference type="SAM" id="MobiDB-lite"/>
    </source>
</evidence>
<keyword evidence="6" id="KW-0137">Centromere</keyword>
<dbReference type="PANTHER" id="PTHR31740:SF2">
    <property type="entry name" value="CENTROMERE PROTEIN L"/>
    <property type="match status" value="1"/>
</dbReference>
<feature type="compositionally biased region" description="Pro residues" evidence="7">
    <location>
        <begin position="1"/>
        <end position="13"/>
    </location>
</feature>
<protein>
    <submittedName>
        <fullName evidence="8">Kinetochore complex Sim4 subunit Fta1-domain-containing protein</fullName>
    </submittedName>
</protein>
<evidence type="ECO:0000256" key="2">
    <source>
        <dbReference type="ARBA" id="ARBA00004584"/>
    </source>
</evidence>
<dbReference type="AlphaFoldDB" id="A0AAN7AXQ0"/>
<organism evidence="8 9">
    <name type="scientific">Triangularia verruculosa</name>
    <dbReference type="NCBI Taxonomy" id="2587418"/>
    <lineage>
        <taxon>Eukaryota</taxon>
        <taxon>Fungi</taxon>
        <taxon>Dikarya</taxon>
        <taxon>Ascomycota</taxon>
        <taxon>Pezizomycotina</taxon>
        <taxon>Sordariomycetes</taxon>
        <taxon>Sordariomycetidae</taxon>
        <taxon>Sordariales</taxon>
        <taxon>Podosporaceae</taxon>
        <taxon>Triangularia</taxon>
    </lineage>
</organism>
<evidence type="ECO:0000256" key="4">
    <source>
        <dbReference type="ARBA" id="ARBA00022454"/>
    </source>
</evidence>
<feature type="region of interest" description="Disordered" evidence="7">
    <location>
        <begin position="1"/>
        <end position="23"/>
    </location>
</feature>
<dbReference type="Proteomes" id="UP001303160">
    <property type="component" value="Unassembled WGS sequence"/>
</dbReference>
<evidence type="ECO:0000256" key="5">
    <source>
        <dbReference type="ARBA" id="ARBA00023242"/>
    </source>
</evidence>
<name>A0AAN7AXQ0_9PEZI</name>
<keyword evidence="5" id="KW-0539">Nucleus</keyword>
<dbReference type="GO" id="GO:0005634">
    <property type="term" value="C:nucleus"/>
    <property type="evidence" value="ECO:0007669"/>
    <property type="project" value="UniProtKB-SubCell"/>
</dbReference>
<accession>A0AAN7AXQ0</accession>
<comment type="caution">
    <text evidence="8">The sequence shown here is derived from an EMBL/GenBank/DDBJ whole genome shotgun (WGS) entry which is preliminary data.</text>
</comment>
<sequence length="438" mass="48202">MPPRRGQPPPPSPTTASANPDQSNITISTTQTDADPATFKLYDVTFTLHRVSPLFLGSHDTSLSKKRLHTLAQRLRDVLVGDVVRGVEVGLGTAAASSGDDNGNPLARLGSLDAVVMRSVDVCDLLDASLERLQEQFEYGAHGEDPTELWKKLKGRLQGKQGLTIELVYESGLCEALLLPDLSGSQSTPSSSLWSSSSAAALGGKTDGKERPFLCLPLMLMRMPSPLKSVVSEFLAAEFDCKVSQCRLGTRTMMGGLERWMQTLGKNKTEQQKDLLVAFGFDILPLLPKLDVAEGPADKAKLGLNTADVIIPAQKLPVFLQHGQGMEQDEIARRYEEGGVRYEIEPQTEQQLLARRLKEEGWGWVDEGQQPFTQALSRYVKFMLKLELFHPAVRVIKVACSGFVVVEGRIKIFRTMDRAAVVDWLGLLCERAMVQQID</sequence>
<evidence type="ECO:0000256" key="3">
    <source>
        <dbReference type="ARBA" id="ARBA00011060"/>
    </source>
</evidence>
<evidence type="ECO:0000313" key="9">
    <source>
        <dbReference type="Proteomes" id="UP001303160"/>
    </source>
</evidence>
<comment type="similarity">
    <text evidence="3">Belongs to the CENP-L/IML3 family.</text>
</comment>
<comment type="subcellular location">
    <subcellularLocation>
        <location evidence="2">Chromosome</location>
        <location evidence="2">Centromere</location>
    </subcellularLocation>
    <subcellularLocation>
        <location evidence="1">Nucleus</location>
    </subcellularLocation>
</comment>
<dbReference type="EMBL" id="MU863898">
    <property type="protein sequence ID" value="KAK4202327.1"/>
    <property type="molecule type" value="Genomic_DNA"/>
</dbReference>
<reference evidence="8" key="1">
    <citation type="journal article" date="2023" name="Mol. Phylogenet. Evol.">
        <title>Genome-scale phylogeny and comparative genomics of the fungal order Sordariales.</title>
        <authorList>
            <person name="Hensen N."/>
            <person name="Bonometti L."/>
            <person name="Westerberg I."/>
            <person name="Brannstrom I.O."/>
            <person name="Guillou S."/>
            <person name="Cros-Aarteil S."/>
            <person name="Calhoun S."/>
            <person name="Haridas S."/>
            <person name="Kuo A."/>
            <person name="Mondo S."/>
            <person name="Pangilinan J."/>
            <person name="Riley R."/>
            <person name="LaButti K."/>
            <person name="Andreopoulos B."/>
            <person name="Lipzen A."/>
            <person name="Chen C."/>
            <person name="Yan M."/>
            <person name="Daum C."/>
            <person name="Ng V."/>
            <person name="Clum A."/>
            <person name="Steindorff A."/>
            <person name="Ohm R.A."/>
            <person name="Martin F."/>
            <person name="Silar P."/>
            <person name="Natvig D.O."/>
            <person name="Lalanne C."/>
            <person name="Gautier V."/>
            <person name="Ament-Velasquez S.L."/>
            <person name="Kruys A."/>
            <person name="Hutchinson M.I."/>
            <person name="Powell A.J."/>
            <person name="Barry K."/>
            <person name="Miller A.N."/>
            <person name="Grigoriev I.V."/>
            <person name="Debuchy R."/>
            <person name="Gladieux P."/>
            <person name="Hiltunen Thoren M."/>
            <person name="Johannesson H."/>
        </authorList>
    </citation>
    <scope>NUCLEOTIDE SEQUENCE</scope>
    <source>
        <strain evidence="8">CBS 315.58</strain>
    </source>
</reference>
<gene>
    <name evidence="8" type="ORF">QBC40DRAFT_338388</name>
</gene>
<evidence type="ECO:0000256" key="1">
    <source>
        <dbReference type="ARBA" id="ARBA00004123"/>
    </source>
</evidence>